<evidence type="ECO:0000256" key="9">
    <source>
        <dbReference type="ARBA" id="ARBA00023028"/>
    </source>
</evidence>
<keyword evidence="14" id="KW-0472">Membrane</keyword>
<keyword evidence="3" id="KW-0268">Exocytosis</keyword>
<keyword evidence="10 12" id="KW-0040">ANK repeat</keyword>
<evidence type="ECO:0000256" key="14">
    <source>
        <dbReference type="SAM" id="Phobius"/>
    </source>
</evidence>
<dbReference type="Pfam" id="PF13637">
    <property type="entry name" value="Ank_4"/>
    <property type="match status" value="1"/>
</dbReference>
<keyword evidence="6" id="KW-0800">Toxin</keyword>
<evidence type="ECO:0000256" key="2">
    <source>
        <dbReference type="ARBA" id="ARBA00004613"/>
    </source>
</evidence>
<dbReference type="GO" id="GO:0044218">
    <property type="term" value="C:other organism cell membrane"/>
    <property type="evidence" value="ECO:0007669"/>
    <property type="project" value="UniProtKB-KW"/>
</dbReference>
<dbReference type="GO" id="GO:0006511">
    <property type="term" value="P:ubiquitin-dependent protein catabolic process"/>
    <property type="evidence" value="ECO:0007669"/>
    <property type="project" value="TreeGrafter"/>
</dbReference>
<gene>
    <name evidence="15" type="primary">N499_1345</name>
    <name evidence="15" type="ORF">TNCT_412951</name>
</gene>
<dbReference type="SMART" id="SM00248">
    <property type="entry name" value="ANK"/>
    <property type="match status" value="10"/>
</dbReference>
<feature type="transmembrane region" description="Helical" evidence="14">
    <location>
        <begin position="575"/>
        <end position="595"/>
    </location>
</feature>
<keyword evidence="14" id="KW-0812">Transmembrane</keyword>
<evidence type="ECO:0000256" key="6">
    <source>
        <dbReference type="ARBA" id="ARBA00022656"/>
    </source>
</evidence>
<evidence type="ECO:0000256" key="5">
    <source>
        <dbReference type="ARBA" id="ARBA00022537"/>
    </source>
</evidence>
<evidence type="ECO:0000313" key="15">
    <source>
        <dbReference type="EMBL" id="GFR24301.1"/>
    </source>
</evidence>
<evidence type="ECO:0000256" key="8">
    <source>
        <dbReference type="ARBA" id="ARBA00022737"/>
    </source>
</evidence>
<dbReference type="PROSITE" id="PS50088">
    <property type="entry name" value="ANK_REPEAT"/>
    <property type="match status" value="9"/>
</dbReference>
<evidence type="ECO:0000256" key="11">
    <source>
        <dbReference type="ARBA" id="ARBA00023298"/>
    </source>
</evidence>
<feature type="repeat" description="ANK" evidence="12">
    <location>
        <begin position="162"/>
        <end position="194"/>
    </location>
</feature>
<evidence type="ECO:0000256" key="13">
    <source>
        <dbReference type="SAM" id="MobiDB-lite"/>
    </source>
</evidence>
<dbReference type="GO" id="GO:0000151">
    <property type="term" value="C:ubiquitin ligase complex"/>
    <property type="evidence" value="ECO:0007669"/>
    <property type="project" value="TreeGrafter"/>
</dbReference>
<keyword evidence="8" id="KW-0677">Repeat</keyword>
<keyword evidence="11" id="KW-1053">Target membrane</keyword>
<feature type="repeat" description="ANK" evidence="12">
    <location>
        <begin position="334"/>
        <end position="366"/>
    </location>
</feature>
<keyword evidence="5" id="KW-1052">Target cell membrane</keyword>
<dbReference type="OrthoDB" id="8195621at2759"/>
<dbReference type="PROSITE" id="PS50297">
    <property type="entry name" value="ANK_REP_REGION"/>
    <property type="match status" value="9"/>
</dbReference>
<dbReference type="GO" id="GO:0090729">
    <property type="term" value="F:toxin activity"/>
    <property type="evidence" value="ECO:0007669"/>
    <property type="project" value="UniProtKB-KW"/>
</dbReference>
<dbReference type="EMBL" id="BMAO01008523">
    <property type="protein sequence ID" value="GFR24301.1"/>
    <property type="molecule type" value="Genomic_DNA"/>
</dbReference>
<dbReference type="SUPFAM" id="SSF48403">
    <property type="entry name" value="Ankyrin repeat"/>
    <property type="match status" value="1"/>
</dbReference>
<feature type="repeat" description="ANK" evidence="12">
    <location>
        <begin position="302"/>
        <end position="330"/>
    </location>
</feature>
<dbReference type="GO" id="GO:0006887">
    <property type="term" value="P:exocytosis"/>
    <property type="evidence" value="ECO:0007669"/>
    <property type="project" value="UniProtKB-KW"/>
</dbReference>
<evidence type="ECO:0000256" key="3">
    <source>
        <dbReference type="ARBA" id="ARBA00022483"/>
    </source>
</evidence>
<feature type="repeat" description="ANK" evidence="12">
    <location>
        <begin position="129"/>
        <end position="161"/>
    </location>
</feature>
<evidence type="ECO:0000256" key="10">
    <source>
        <dbReference type="ARBA" id="ARBA00023043"/>
    </source>
</evidence>
<organism evidence="15 16">
    <name type="scientific">Trichonephila clavata</name>
    <name type="common">Joro spider</name>
    <name type="synonym">Nephila clavata</name>
    <dbReference type="NCBI Taxonomy" id="2740835"/>
    <lineage>
        <taxon>Eukaryota</taxon>
        <taxon>Metazoa</taxon>
        <taxon>Ecdysozoa</taxon>
        <taxon>Arthropoda</taxon>
        <taxon>Chelicerata</taxon>
        <taxon>Arachnida</taxon>
        <taxon>Araneae</taxon>
        <taxon>Araneomorphae</taxon>
        <taxon>Entelegynae</taxon>
        <taxon>Araneoidea</taxon>
        <taxon>Nephilidae</taxon>
        <taxon>Trichonephila</taxon>
    </lineage>
</organism>
<dbReference type="GO" id="GO:0005576">
    <property type="term" value="C:extracellular region"/>
    <property type="evidence" value="ECO:0007669"/>
    <property type="project" value="UniProtKB-SubCell"/>
</dbReference>
<proteinExistence type="predicted"/>
<dbReference type="Pfam" id="PF12796">
    <property type="entry name" value="Ank_2"/>
    <property type="match status" value="3"/>
</dbReference>
<dbReference type="AlphaFoldDB" id="A0A8X6HHY7"/>
<keyword evidence="4" id="KW-0964">Secreted</keyword>
<evidence type="ECO:0000313" key="16">
    <source>
        <dbReference type="Proteomes" id="UP000887116"/>
    </source>
</evidence>
<keyword evidence="14" id="KW-1133">Transmembrane helix</keyword>
<keyword evidence="9" id="KW-0638">Presynaptic neurotoxin</keyword>
<protein>
    <submittedName>
        <fullName evidence="15">Ankyrin repeat family protein</fullName>
    </submittedName>
</protein>
<dbReference type="Gene3D" id="1.25.40.20">
    <property type="entry name" value="Ankyrin repeat-containing domain"/>
    <property type="match status" value="4"/>
</dbReference>
<keyword evidence="16" id="KW-1185">Reference proteome</keyword>
<dbReference type="PANTHER" id="PTHR24173:SF27">
    <property type="entry name" value="ANKYRIN REPEAT AND SOCS BOX PROTEIN 1"/>
    <property type="match status" value="1"/>
</dbReference>
<comment type="subcellular location">
    <subcellularLocation>
        <location evidence="2">Secreted</location>
    </subcellularLocation>
    <subcellularLocation>
        <location evidence="1">Target cell membrane</location>
    </subcellularLocation>
</comment>
<dbReference type="Pfam" id="PF00023">
    <property type="entry name" value="Ank"/>
    <property type="match status" value="1"/>
</dbReference>
<evidence type="ECO:0000256" key="4">
    <source>
        <dbReference type="ARBA" id="ARBA00022525"/>
    </source>
</evidence>
<dbReference type="InterPro" id="IPR002110">
    <property type="entry name" value="Ankyrin_rpt"/>
</dbReference>
<feature type="repeat" description="ANK" evidence="12">
    <location>
        <begin position="272"/>
        <end position="301"/>
    </location>
</feature>
<feature type="repeat" description="ANK" evidence="12">
    <location>
        <begin position="368"/>
        <end position="396"/>
    </location>
</feature>
<feature type="region of interest" description="Disordered" evidence="13">
    <location>
        <begin position="483"/>
        <end position="517"/>
    </location>
</feature>
<dbReference type="PANTHER" id="PTHR24173">
    <property type="entry name" value="ANKYRIN REPEAT CONTAINING"/>
    <property type="match status" value="1"/>
</dbReference>
<sequence>MTKNMITETLKKINALSGLSVDNIIEKIISEIKTLCEADNTWSDIDKNWSYAARFNVNYKWFNDKTLLHYAAEGGCERVIDALIQNGANIEVEDKEKNTPLHRAAKNGYIDIVNTLIGNGADVNKVTIYGRTPLFLAVAEGHMDIVNTLIDKGADVNKAGEDGKTPLCLAAVYGYINIVNTLINKGADVNLANLDIWAILLLALKKNYPNVVKALICKVPDVDRAVPDFRKTTGGRWTLLLWAAENGHKDVVDALIDKGADVDKVSELGWWSPLHLAADRGHVDIVEALINKGADVNKISQGRYTPLSLAAQYGHINVARILINNGANVNGGYSTHLPIYSAIHRGRKEVIELLLEKGADINATKGGDGATPLLSATYAGRKEVVELLLKKGADVNKAVGIGISIFLYNHEPLLINVLPLHYLWKTLDEIKAFLEENREKLKVKLGVHEKPLIDFVDFKDVAVRHTPRLELCAAVSAVIRNNAPSRNLGNPSSKQLQAVGQACPSSVDEQVPQPVSETTGTIEHISASDSEHGEVSEGDSTKILVSDQENDIQNNNQQPSNPSDAAPRSEKRNKVLVVAASALAIAGVISGIAIAVHLEMLAVGIAVGAICCLVAAAIIYCCNQPSKSFENSNFQGFSEKVPQTTL</sequence>
<feature type="repeat" description="ANK" evidence="12">
    <location>
        <begin position="63"/>
        <end position="95"/>
    </location>
</feature>
<evidence type="ECO:0000256" key="7">
    <source>
        <dbReference type="ARBA" id="ARBA00022699"/>
    </source>
</evidence>
<dbReference type="InterPro" id="IPR036770">
    <property type="entry name" value="Ankyrin_rpt-contain_sf"/>
</dbReference>
<feature type="repeat" description="ANK" evidence="12">
    <location>
        <begin position="235"/>
        <end position="267"/>
    </location>
</feature>
<dbReference type="GO" id="GO:0044231">
    <property type="term" value="C:host cell presynaptic membrane"/>
    <property type="evidence" value="ECO:0007669"/>
    <property type="project" value="UniProtKB-KW"/>
</dbReference>
<dbReference type="Proteomes" id="UP000887116">
    <property type="component" value="Unassembled WGS sequence"/>
</dbReference>
<evidence type="ECO:0000256" key="1">
    <source>
        <dbReference type="ARBA" id="ARBA00004175"/>
    </source>
</evidence>
<name>A0A8X6HHY7_TRICU</name>
<keyword evidence="7" id="KW-0528">Neurotoxin</keyword>
<feature type="transmembrane region" description="Helical" evidence="14">
    <location>
        <begin position="601"/>
        <end position="622"/>
    </location>
</feature>
<comment type="caution">
    <text evidence="15">The sequence shown here is derived from an EMBL/GenBank/DDBJ whole genome shotgun (WGS) entry which is preliminary data.</text>
</comment>
<reference evidence="15" key="1">
    <citation type="submission" date="2020-07" db="EMBL/GenBank/DDBJ databases">
        <title>Multicomponent nature underlies the extraordinary mechanical properties of spider dragline silk.</title>
        <authorList>
            <person name="Kono N."/>
            <person name="Nakamura H."/>
            <person name="Mori M."/>
            <person name="Yoshida Y."/>
            <person name="Ohtoshi R."/>
            <person name="Malay A.D."/>
            <person name="Moran D.A.P."/>
            <person name="Tomita M."/>
            <person name="Numata K."/>
            <person name="Arakawa K."/>
        </authorList>
    </citation>
    <scope>NUCLEOTIDE SEQUENCE</scope>
</reference>
<accession>A0A8X6HHY7</accession>
<evidence type="ECO:0000256" key="12">
    <source>
        <dbReference type="PROSITE-ProRule" id="PRU00023"/>
    </source>
</evidence>
<dbReference type="PRINTS" id="PR01415">
    <property type="entry name" value="ANKYRIN"/>
</dbReference>
<feature type="repeat" description="ANK" evidence="12">
    <location>
        <begin position="96"/>
        <end position="128"/>
    </location>
</feature>